<dbReference type="Proteomes" id="UP000001409">
    <property type="component" value="Chromosome"/>
</dbReference>
<name>Q8FUH6_COREF</name>
<accession>C8NRR2</accession>
<dbReference type="AlphaFoldDB" id="Q8FUH6"/>
<dbReference type="STRING" id="196164.gene:10740434"/>
<evidence type="ECO:0000313" key="2">
    <source>
        <dbReference type="Proteomes" id="UP000001409"/>
    </source>
</evidence>
<evidence type="ECO:0008006" key="3">
    <source>
        <dbReference type="Google" id="ProtNLM"/>
    </source>
</evidence>
<evidence type="ECO:0000313" key="1">
    <source>
        <dbReference type="EMBL" id="BAC16854.1"/>
    </source>
</evidence>
<accession>Q8FUH6</accession>
<protein>
    <recommendedName>
        <fullName evidence="3">Transposase</fullName>
    </recommendedName>
</protein>
<dbReference type="eggNOG" id="ENOG5030ICG">
    <property type="taxonomic scope" value="Bacteria"/>
</dbReference>
<organism evidence="1 2">
    <name type="scientific">Corynebacterium efficiens (strain DSM 44549 / YS-314 / AJ 12310 / JCM 11189 / NBRC 100395)</name>
    <dbReference type="NCBI Taxonomy" id="196164"/>
    <lineage>
        <taxon>Bacteria</taxon>
        <taxon>Bacillati</taxon>
        <taxon>Actinomycetota</taxon>
        <taxon>Actinomycetes</taxon>
        <taxon>Mycobacteriales</taxon>
        <taxon>Corynebacteriaceae</taxon>
        <taxon>Corynebacterium</taxon>
    </lineage>
</organism>
<proteinExistence type="predicted"/>
<sequence length="125" mass="13920">MLVQLRGVFLDPEPKKLASTTNALEGGFNAPLKHQARLHRGLPVHRQRVALDWWLYLQTQAPDDPVRIAGHQQWGQHARQLAATVLETEIGNIHGHDDGRPATYDTAIDSTYSHSMGIRQGSVGR</sequence>
<keyword evidence="2" id="KW-1185">Reference proteome</keyword>
<reference evidence="1 2" key="1">
    <citation type="journal article" date="2003" name="Genome Res.">
        <title>Comparative complete genome sequence analysis of the amino acid replacements responsible for the thermostability of Corynebacterium efficiens.</title>
        <authorList>
            <person name="Nishio Y."/>
            <person name="Nakamura Y."/>
            <person name="Kawarabayasi Y."/>
            <person name="Usuda Y."/>
            <person name="Kimura E."/>
            <person name="Sugimoto S."/>
            <person name="Matsui K."/>
            <person name="Yamagishi A."/>
            <person name="Kikuchi H."/>
            <person name="Ikeo K."/>
            <person name="Gojobori T."/>
        </authorList>
    </citation>
    <scope>NUCLEOTIDE SEQUENCE [LARGE SCALE GENOMIC DNA]</scope>
    <source>
        <strain evidence="2">DSM 44549 / YS-314 / AJ 12310 / JCM 11189 / NBRC 100395</strain>
    </source>
</reference>
<dbReference type="HOGENOM" id="CLU_062186_3_0_11"/>
<dbReference type="KEGG" id="cef:CE0044"/>
<dbReference type="EMBL" id="BA000035">
    <property type="protein sequence ID" value="BAC16854.1"/>
    <property type="molecule type" value="Genomic_DNA"/>
</dbReference>